<evidence type="ECO:0000256" key="5">
    <source>
        <dbReference type="ARBA" id="ARBA00025933"/>
    </source>
</evidence>
<dbReference type="NCBIfam" id="TIGR01395">
    <property type="entry name" value="FlgC"/>
    <property type="match status" value="1"/>
</dbReference>
<evidence type="ECO:0000313" key="9">
    <source>
        <dbReference type="EMBL" id="QUI23223.1"/>
    </source>
</evidence>
<feature type="domain" description="Flagellar basal body rod protein N-terminal" evidence="7">
    <location>
        <begin position="7"/>
        <end position="34"/>
    </location>
</feature>
<keyword evidence="9" id="KW-0282">Flagellum</keyword>
<dbReference type="PANTHER" id="PTHR30435">
    <property type="entry name" value="FLAGELLAR PROTEIN"/>
    <property type="match status" value="1"/>
</dbReference>
<dbReference type="GO" id="GO:0030694">
    <property type="term" value="C:bacterial-type flagellum basal body, rod"/>
    <property type="evidence" value="ECO:0007669"/>
    <property type="project" value="UniProtKB-UniRule"/>
</dbReference>
<gene>
    <name evidence="9" type="primary">flgC</name>
    <name evidence="9" type="ORF">HZI73_13395</name>
</gene>
<keyword evidence="9" id="KW-0966">Cell projection</keyword>
<sequence length="145" mass="16020">MSFFNSMNVSATGLTAQRLRMDIISQNIANVTTTKTKEGGPYRRKVLLFEEQTNLNFGHILNDTIENYQGSGVKVSKIIEDTKPLKRIYDPSHPEADGDGYVLMPNVNTVEEMVNMISASRSYDANVTAMNAAKSMALKALDIGK</sequence>
<dbReference type="Pfam" id="PF06429">
    <property type="entry name" value="Flg_bbr_C"/>
    <property type="match status" value="1"/>
</dbReference>
<dbReference type="InterPro" id="IPR010930">
    <property type="entry name" value="Flg_bb/hook_C_dom"/>
</dbReference>
<keyword evidence="9" id="KW-0969">Cilium</keyword>
<evidence type="ECO:0000259" key="7">
    <source>
        <dbReference type="Pfam" id="PF00460"/>
    </source>
</evidence>
<dbReference type="Pfam" id="PF00460">
    <property type="entry name" value="Flg_bb_rod"/>
    <property type="match status" value="1"/>
</dbReference>
<dbReference type="KEGG" id="vpy:HZI73_13395"/>
<dbReference type="AlphaFoldDB" id="A0A8J8ML01"/>
<keyword evidence="10" id="KW-1185">Reference proteome</keyword>
<accession>A0A8J8ML01</accession>
<evidence type="ECO:0000313" key="10">
    <source>
        <dbReference type="Proteomes" id="UP000683246"/>
    </source>
</evidence>
<evidence type="ECO:0000256" key="1">
    <source>
        <dbReference type="ARBA" id="ARBA00004117"/>
    </source>
</evidence>
<keyword evidence="4 6" id="KW-0975">Bacterial flagellum</keyword>
<dbReference type="PANTHER" id="PTHR30435:SF2">
    <property type="entry name" value="FLAGELLAR BASAL-BODY ROD PROTEIN FLGC"/>
    <property type="match status" value="1"/>
</dbReference>
<organism evidence="9 10">
    <name type="scientific">Vallitalea pronyensis</name>
    <dbReference type="NCBI Taxonomy" id="1348613"/>
    <lineage>
        <taxon>Bacteria</taxon>
        <taxon>Bacillati</taxon>
        <taxon>Bacillota</taxon>
        <taxon>Clostridia</taxon>
        <taxon>Lachnospirales</taxon>
        <taxon>Vallitaleaceae</taxon>
        <taxon>Vallitalea</taxon>
    </lineage>
</organism>
<dbReference type="InterPro" id="IPR001444">
    <property type="entry name" value="Flag_bb_rod_N"/>
</dbReference>
<dbReference type="RefSeq" id="WP_212693902.1">
    <property type="nucleotide sequence ID" value="NZ_CP058649.1"/>
</dbReference>
<dbReference type="Proteomes" id="UP000683246">
    <property type="component" value="Chromosome"/>
</dbReference>
<name>A0A8J8ML01_9FIRM</name>
<dbReference type="InterPro" id="IPR006299">
    <property type="entry name" value="FlgC"/>
</dbReference>
<evidence type="ECO:0000256" key="4">
    <source>
        <dbReference type="ARBA" id="ARBA00023143"/>
    </source>
</evidence>
<evidence type="ECO:0000256" key="2">
    <source>
        <dbReference type="ARBA" id="ARBA00009677"/>
    </source>
</evidence>
<proteinExistence type="inferred from homology"/>
<evidence type="ECO:0000256" key="3">
    <source>
        <dbReference type="ARBA" id="ARBA00017941"/>
    </source>
</evidence>
<evidence type="ECO:0000256" key="6">
    <source>
        <dbReference type="RuleBase" id="RU362062"/>
    </source>
</evidence>
<feature type="domain" description="Flagellar basal-body/hook protein C-terminal" evidence="8">
    <location>
        <begin position="100"/>
        <end position="142"/>
    </location>
</feature>
<protein>
    <recommendedName>
        <fullName evidence="3 6">Flagellar basal-body rod protein FlgC</fullName>
    </recommendedName>
</protein>
<evidence type="ECO:0000259" key="8">
    <source>
        <dbReference type="Pfam" id="PF06429"/>
    </source>
</evidence>
<comment type="subcellular location">
    <subcellularLocation>
        <location evidence="1 6">Bacterial flagellum basal body</location>
    </subcellularLocation>
</comment>
<comment type="similarity">
    <text evidence="2">Belongs to the flagella basal body rod proteins family.</text>
</comment>
<comment type="subunit">
    <text evidence="5 6">The basal body constitutes a major portion of the flagellar organelle and consists of four rings (L,P,S, and M) mounted on a central rod. The rod consists of about 26 subunits of FlgG in the distal portion, and FlgB, FlgC and FlgF are thought to build up the proximal portion of the rod with about 6 subunits each.</text>
</comment>
<dbReference type="EMBL" id="CP058649">
    <property type="protein sequence ID" value="QUI23223.1"/>
    <property type="molecule type" value="Genomic_DNA"/>
</dbReference>
<reference evidence="9" key="1">
    <citation type="submission" date="2020-07" db="EMBL/GenBank/DDBJ databases">
        <title>Vallitalea pronyensis genome.</title>
        <authorList>
            <person name="Postec A."/>
        </authorList>
    </citation>
    <scope>NUCLEOTIDE SEQUENCE</scope>
    <source>
        <strain evidence="9">FatNI3</strain>
    </source>
</reference>
<dbReference type="GO" id="GO:0071978">
    <property type="term" value="P:bacterial-type flagellum-dependent swarming motility"/>
    <property type="evidence" value="ECO:0007669"/>
    <property type="project" value="TreeGrafter"/>
</dbReference>